<feature type="domain" description="BACON" evidence="2">
    <location>
        <begin position="501"/>
        <end position="566"/>
    </location>
</feature>
<dbReference type="InterPro" id="IPR024361">
    <property type="entry name" value="BACON"/>
</dbReference>
<evidence type="ECO:0000313" key="3">
    <source>
        <dbReference type="EMBL" id="GHC69057.1"/>
    </source>
</evidence>
<reference evidence="3" key="2">
    <citation type="submission" date="2020-09" db="EMBL/GenBank/DDBJ databases">
        <authorList>
            <person name="Sun Q."/>
            <person name="Ohkuma M."/>
        </authorList>
    </citation>
    <scope>NUCLEOTIDE SEQUENCE</scope>
    <source>
        <strain evidence="3">JCM 4633</strain>
    </source>
</reference>
<evidence type="ECO:0000259" key="2">
    <source>
        <dbReference type="Pfam" id="PF19190"/>
    </source>
</evidence>
<accession>A0A918WQQ3</accession>
<organism evidence="3 4">
    <name type="scientific">Streptomyces cinnamoneus</name>
    <name type="common">Streptoverticillium cinnamoneum</name>
    <dbReference type="NCBI Taxonomy" id="53446"/>
    <lineage>
        <taxon>Bacteria</taxon>
        <taxon>Bacillati</taxon>
        <taxon>Actinomycetota</taxon>
        <taxon>Actinomycetes</taxon>
        <taxon>Kitasatosporales</taxon>
        <taxon>Streptomycetaceae</taxon>
        <taxon>Streptomyces</taxon>
        <taxon>Streptomyces cinnamoneus group</taxon>
    </lineage>
</organism>
<reference evidence="3" key="1">
    <citation type="journal article" date="2014" name="Int. J. Syst. Evol. Microbiol.">
        <title>Complete genome sequence of Corynebacterium casei LMG S-19264T (=DSM 44701T), isolated from a smear-ripened cheese.</title>
        <authorList>
            <consortium name="US DOE Joint Genome Institute (JGI-PGF)"/>
            <person name="Walter F."/>
            <person name="Albersmeier A."/>
            <person name="Kalinowski J."/>
            <person name="Ruckert C."/>
        </authorList>
    </citation>
    <scope>NUCLEOTIDE SEQUENCE</scope>
    <source>
        <strain evidence="3">JCM 4633</strain>
    </source>
</reference>
<feature type="region of interest" description="Disordered" evidence="1">
    <location>
        <begin position="77"/>
        <end position="96"/>
    </location>
</feature>
<comment type="caution">
    <text evidence="3">The sequence shown here is derived from an EMBL/GenBank/DDBJ whole genome shotgun (WGS) entry which is preliminary data.</text>
</comment>
<dbReference type="Proteomes" id="UP000646244">
    <property type="component" value="Unassembled WGS sequence"/>
</dbReference>
<name>A0A918WQQ3_STRCJ</name>
<feature type="compositionally biased region" description="Low complexity" evidence="1">
    <location>
        <begin position="431"/>
        <end position="448"/>
    </location>
</feature>
<feature type="region of interest" description="Disordered" evidence="1">
    <location>
        <begin position="333"/>
        <end position="368"/>
    </location>
</feature>
<feature type="compositionally biased region" description="Pro residues" evidence="1">
    <location>
        <begin position="600"/>
        <end position="612"/>
    </location>
</feature>
<evidence type="ECO:0000256" key="1">
    <source>
        <dbReference type="SAM" id="MobiDB-lite"/>
    </source>
</evidence>
<dbReference type="Pfam" id="PF19190">
    <property type="entry name" value="BACON_2"/>
    <property type="match status" value="1"/>
</dbReference>
<evidence type="ECO:0000313" key="4">
    <source>
        <dbReference type="Proteomes" id="UP000646244"/>
    </source>
</evidence>
<dbReference type="AlphaFoldDB" id="A0A918WQQ3"/>
<dbReference type="Gene3D" id="1.20.140.160">
    <property type="match status" value="1"/>
</dbReference>
<feature type="region of interest" description="Disordered" evidence="1">
    <location>
        <begin position="582"/>
        <end position="618"/>
    </location>
</feature>
<sequence>MTSRPEPPTHATGAHRASRRAPRAAQPPVVEPVEHAPHSGRPAAGGAEDTKSAGSAGSPAALVDHPALVDRPTLVEQHGPAARSGPATPTGLVEGLPERYEPHLDGLFTYCLSVLCDHDAAVAALGEILALAERRTDRAPAAEEAHRAWLYALARWECLRRLAERGAGTGPGPRPGEPAPDADSRARAELALLAWPEAAGTTAEQREALELAVRHGLAPHEVAAVLRLDHDAARTLLSSAACEVERTRTALAVVESGRCPVVSRFVGETEVLLGAALRRELVRHVDECADCRRTAERANAGEPWPGTAASTAALPVLEAPRAAAHSALAHALSARPQRRRAAARATPRFDRGGFPLAPKDRAARRSRLRTRAVTTTVVATVVAAPILALWAAYRGGPEGQGAASVSATETDSLGGGSQQGTYDDPYAAPYGPSGATHSSTGTGTPAPATVGHRFSEVSVAVIGPDGRPVPVAAPPVVGATPPAVAGAAPLPAAPGRVTGPGRLTVEAQPSGTATIIKLTASGGEPVSWSMSADAPWLRLSQPGGVLYPGRSVTVTVYVDHGREPAGRWSARVAVAPGGSVVTIEGCGTAPQPSPSSDHPSTPPPSAPAPTPAPSRTGG</sequence>
<gene>
    <name evidence="3" type="ORF">GCM10010507_54690</name>
</gene>
<dbReference type="EMBL" id="BMVB01000026">
    <property type="protein sequence ID" value="GHC69057.1"/>
    <property type="molecule type" value="Genomic_DNA"/>
</dbReference>
<feature type="region of interest" description="Disordered" evidence="1">
    <location>
        <begin position="398"/>
        <end position="448"/>
    </location>
</feature>
<feature type="region of interest" description="Disordered" evidence="1">
    <location>
        <begin position="1"/>
        <end position="60"/>
    </location>
</feature>
<protein>
    <recommendedName>
        <fullName evidence="2">BACON domain-containing protein</fullName>
    </recommendedName>
</protein>
<proteinExistence type="predicted"/>